<dbReference type="EMBL" id="BARV01037323">
    <property type="protein sequence ID" value="GAI49643.1"/>
    <property type="molecule type" value="Genomic_DNA"/>
</dbReference>
<evidence type="ECO:0008006" key="2">
    <source>
        <dbReference type="Google" id="ProtNLM"/>
    </source>
</evidence>
<feature type="non-terminal residue" evidence="1">
    <location>
        <position position="54"/>
    </location>
</feature>
<gene>
    <name evidence="1" type="ORF">S06H3_57766</name>
</gene>
<dbReference type="InterPro" id="IPR035093">
    <property type="entry name" value="RelE/ParE_toxin_dom_sf"/>
</dbReference>
<name>X1P186_9ZZZZ</name>
<sequence>MLEHYQIVPTKTFLKDLEKRVNPQYALQIEKAIDELGKNPYQGMKLASIKIGKW</sequence>
<evidence type="ECO:0000313" key="1">
    <source>
        <dbReference type="EMBL" id="GAI49643.1"/>
    </source>
</evidence>
<reference evidence="1" key="1">
    <citation type="journal article" date="2014" name="Front. Microbiol.">
        <title>High frequency of phylogenetically diverse reductive dehalogenase-homologous genes in deep subseafloor sedimentary metagenomes.</title>
        <authorList>
            <person name="Kawai M."/>
            <person name="Futagami T."/>
            <person name="Toyoda A."/>
            <person name="Takaki Y."/>
            <person name="Nishi S."/>
            <person name="Hori S."/>
            <person name="Arai W."/>
            <person name="Tsubouchi T."/>
            <person name="Morono Y."/>
            <person name="Uchiyama I."/>
            <person name="Ito T."/>
            <person name="Fujiyama A."/>
            <person name="Inagaki F."/>
            <person name="Takami H."/>
        </authorList>
    </citation>
    <scope>NUCLEOTIDE SEQUENCE</scope>
    <source>
        <strain evidence="1">Expedition CK06-06</strain>
    </source>
</reference>
<organism evidence="1">
    <name type="scientific">marine sediment metagenome</name>
    <dbReference type="NCBI Taxonomy" id="412755"/>
    <lineage>
        <taxon>unclassified sequences</taxon>
        <taxon>metagenomes</taxon>
        <taxon>ecological metagenomes</taxon>
    </lineage>
</organism>
<proteinExistence type="predicted"/>
<protein>
    <recommendedName>
        <fullName evidence="2">Addiction module toxin RelE</fullName>
    </recommendedName>
</protein>
<accession>X1P186</accession>
<dbReference type="SUPFAM" id="SSF143011">
    <property type="entry name" value="RelE-like"/>
    <property type="match status" value="1"/>
</dbReference>
<comment type="caution">
    <text evidence="1">The sequence shown here is derived from an EMBL/GenBank/DDBJ whole genome shotgun (WGS) entry which is preliminary data.</text>
</comment>
<dbReference type="AlphaFoldDB" id="X1P186"/>